<evidence type="ECO:0000256" key="3">
    <source>
        <dbReference type="ARBA" id="ARBA00022490"/>
    </source>
</evidence>
<proteinExistence type="inferred from homology"/>
<dbReference type="GeneID" id="6996781"/>
<dbReference type="GO" id="GO:0046872">
    <property type="term" value="F:metal ion binding"/>
    <property type="evidence" value="ECO:0007669"/>
    <property type="project" value="UniProtKB-KW"/>
</dbReference>
<dbReference type="InterPro" id="IPR027502">
    <property type="entry name" value="ITPase"/>
</dbReference>
<dbReference type="EC" id="3.6.1.66" evidence="13"/>
<dbReference type="GO" id="GO:0035870">
    <property type="term" value="F:dITP diphosphatase activity"/>
    <property type="evidence" value="ECO:0007669"/>
    <property type="project" value="UniProtKB-UniRule"/>
</dbReference>
<feature type="binding site" evidence="13">
    <location>
        <begin position="140"/>
        <end position="143"/>
    </location>
    <ligand>
        <name>ITP</name>
        <dbReference type="ChEBI" id="CHEBI:61402"/>
    </ligand>
</feature>
<keyword evidence="6 13" id="KW-0378">Hydrolase</keyword>
<accession>B6AGI3</accession>
<dbReference type="PANTHER" id="PTHR11067">
    <property type="entry name" value="INOSINE TRIPHOSPHATE PYROPHOSPHATASE/HAM1 PROTEIN"/>
    <property type="match status" value="1"/>
</dbReference>
<evidence type="ECO:0000256" key="11">
    <source>
        <dbReference type="ARBA" id="ARBA00093255"/>
    </source>
</evidence>
<evidence type="ECO:0000256" key="1">
    <source>
        <dbReference type="ARBA" id="ARBA00004496"/>
    </source>
</evidence>
<evidence type="ECO:0000256" key="7">
    <source>
        <dbReference type="ARBA" id="ARBA00022842"/>
    </source>
</evidence>
<keyword evidence="7 13" id="KW-0460">Magnesium</keyword>
<feature type="binding site" evidence="13">
    <location>
        <position position="47"/>
    </location>
    <ligand>
        <name>ITP</name>
        <dbReference type="ChEBI" id="CHEBI:61402"/>
    </ligand>
</feature>
<feature type="binding site" evidence="13">
    <location>
        <position position="63"/>
    </location>
    <ligand>
        <name>Mg(2+)</name>
        <dbReference type="ChEBI" id="CHEBI:18420"/>
    </ligand>
</feature>
<dbReference type="FunFam" id="3.90.950.10:FF:000003">
    <property type="entry name" value="Inosine triphosphate pyrophosphatase"/>
    <property type="match status" value="1"/>
</dbReference>
<comment type="catalytic activity">
    <reaction evidence="10">
        <text>ITP + H2O = IMP + diphosphate + H(+)</text>
        <dbReference type="Rhea" id="RHEA:29399"/>
        <dbReference type="ChEBI" id="CHEBI:15377"/>
        <dbReference type="ChEBI" id="CHEBI:15378"/>
        <dbReference type="ChEBI" id="CHEBI:33019"/>
        <dbReference type="ChEBI" id="CHEBI:58053"/>
        <dbReference type="ChEBI" id="CHEBI:61402"/>
        <dbReference type="EC" id="3.6.1.66"/>
    </reaction>
    <physiologicalReaction direction="left-to-right" evidence="10">
        <dbReference type="Rhea" id="RHEA:29400"/>
    </physiologicalReaction>
</comment>
<dbReference type="STRING" id="441375.B6AGI3"/>
<comment type="catalytic activity">
    <reaction evidence="13">
        <text>XTP + H2O = XMP + diphosphate + H(+)</text>
        <dbReference type="Rhea" id="RHEA:28610"/>
        <dbReference type="ChEBI" id="CHEBI:15377"/>
        <dbReference type="ChEBI" id="CHEBI:15378"/>
        <dbReference type="ChEBI" id="CHEBI:33019"/>
        <dbReference type="ChEBI" id="CHEBI:57464"/>
        <dbReference type="ChEBI" id="CHEBI:61314"/>
        <dbReference type="EC" id="3.6.1.66"/>
    </reaction>
</comment>
<comment type="similarity">
    <text evidence="2 13">Belongs to the HAM1 NTPase family.</text>
</comment>
<comment type="catalytic activity">
    <reaction evidence="12">
        <text>N(6)-hydroxy-dATP + H2O = N(6)-hydroxy-dAMP + diphosphate + H(+)</text>
        <dbReference type="Rhea" id="RHEA:83971"/>
        <dbReference type="ChEBI" id="CHEBI:15377"/>
        <dbReference type="ChEBI" id="CHEBI:15378"/>
        <dbReference type="ChEBI" id="CHEBI:33019"/>
        <dbReference type="ChEBI" id="CHEBI:233529"/>
        <dbReference type="ChEBI" id="CHEBI:233530"/>
    </reaction>
    <physiologicalReaction direction="left-to-right" evidence="12">
        <dbReference type="Rhea" id="RHEA:83972"/>
    </physiologicalReaction>
</comment>
<comment type="function">
    <text evidence="9">Pyrophosphatase that hydrolyzes the non-canonical purine nucleotides inosine triphosphate (ITP), deoxyinosine triphosphate (dITP) as well as 2'-deoxy-N-6-hydroxylaminopurine triphosphate (dHAPTP) and xanthosine 5'-triphosphate (XTP) to their respective monophosphate derivatives. The enzyme does not distinguish between the deoxy- and ribose forms. Probably excludes non-canonical purines from RNA and DNA precursor pools, thus preventing their incorporation into RNA and DNA and avoiding chromosomal lesions.</text>
</comment>
<evidence type="ECO:0000256" key="8">
    <source>
        <dbReference type="ARBA" id="ARBA00023080"/>
    </source>
</evidence>
<dbReference type="Gene3D" id="3.90.950.10">
    <property type="match status" value="1"/>
</dbReference>
<comment type="subunit">
    <text evidence="13">Homodimer.</text>
</comment>
<evidence type="ECO:0000256" key="2">
    <source>
        <dbReference type="ARBA" id="ARBA00008023"/>
    </source>
</evidence>
<evidence type="ECO:0000313" key="14">
    <source>
        <dbReference type="EMBL" id="EEA07324.1"/>
    </source>
</evidence>
<dbReference type="InterPro" id="IPR029001">
    <property type="entry name" value="ITPase-like_fam"/>
</dbReference>
<evidence type="ECO:0000256" key="12">
    <source>
        <dbReference type="ARBA" id="ARBA00093271"/>
    </source>
</evidence>
<dbReference type="VEuPathDB" id="CryptoDB:CMU_001950"/>
<dbReference type="GO" id="GO:0009117">
    <property type="term" value="P:nucleotide metabolic process"/>
    <property type="evidence" value="ECO:0007669"/>
    <property type="project" value="UniProtKB-KW"/>
</dbReference>
<dbReference type="EMBL" id="DS989732">
    <property type="protein sequence ID" value="EEA07324.1"/>
    <property type="molecule type" value="Genomic_DNA"/>
</dbReference>
<comment type="caution">
    <text evidence="13">Lacks conserved residue(s) required for the propagation of feature annotation.</text>
</comment>
<keyword evidence="8 13" id="KW-0546">Nucleotide metabolism</keyword>
<evidence type="ECO:0000256" key="5">
    <source>
        <dbReference type="ARBA" id="ARBA00022741"/>
    </source>
</evidence>
<dbReference type="GO" id="GO:0009204">
    <property type="term" value="P:deoxyribonucleoside triphosphate catabolic process"/>
    <property type="evidence" value="ECO:0007669"/>
    <property type="project" value="UniProtKB-UniRule"/>
</dbReference>
<dbReference type="OMA" id="YDPIFQP"/>
<feature type="binding site" evidence="13">
    <location>
        <position position="163"/>
    </location>
    <ligand>
        <name>ITP</name>
        <dbReference type="ChEBI" id="CHEBI:61402"/>
    </ligand>
</feature>
<dbReference type="GO" id="GO:0036220">
    <property type="term" value="F:ITP diphosphatase activity"/>
    <property type="evidence" value="ECO:0007669"/>
    <property type="project" value="UniProtKB-UniRule"/>
</dbReference>
<reference evidence="14" key="1">
    <citation type="submission" date="2008-06" db="EMBL/GenBank/DDBJ databases">
        <authorList>
            <person name="Lorenzi H."/>
            <person name="Inman J."/>
            <person name="Miller J."/>
            <person name="Schobel S."/>
            <person name="Amedeo P."/>
            <person name="Caler E.V."/>
            <person name="da Silva J."/>
        </authorList>
    </citation>
    <scope>NUCLEOTIDE SEQUENCE [LARGE SCALE GENOMIC DNA]</scope>
    <source>
        <strain evidence="14">RN66</strain>
    </source>
</reference>
<evidence type="ECO:0000256" key="9">
    <source>
        <dbReference type="ARBA" id="ARBA00054940"/>
    </source>
</evidence>
<comment type="cofactor">
    <cofactor evidence="13">
        <name>Mg(2+)</name>
        <dbReference type="ChEBI" id="CHEBI:18420"/>
    </cofactor>
    <cofactor evidence="13">
        <name>Mn(2+)</name>
        <dbReference type="ChEBI" id="CHEBI:29035"/>
    </cofactor>
    <text evidence="13">Binds 1 divalent metal cation per subunit; can use either Mg(2+) or Mn(2+).</text>
</comment>
<evidence type="ECO:0000256" key="10">
    <source>
        <dbReference type="ARBA" id="ARBA00093218"/>
    </source>
</evidence>
<dbReference type="AlphaFoldDB" id="B6AGI3"/>
<dbReference type="RefSeq" id="XP_002141673.1">
    <property type="nucleotide sequence ID" value="XM_002141637.1"/>
</dbReference>
<protein>
    <recommendedName>
        <fullName evidence="13">Inosine triphosphate pyrophosphatase</fullName>
        <shortName evidence="13">ITPase</shortName>
        <shortName evidence="13">Inosine triphosphatase</shortName>
        <ecNumber evidence="13">3.6.1.66</ecNumber>
    </recommendedName>
    <alternativeName>
        <fullName evidence="13">Non-canonical purine NTP pyrophosphatase</fullName>
    </alternativeName>
    <alternativeName>
        <fullName evidence="13">Non-standard purine NTP pyrophosphatase</fullName>
    </alternativeName>
    <alternativeName>
        <fullName evidence="13">Nucleoside-triphosphate diphosphatase</fullName>
    </alternativeName>
    <alternativeName>
        <fullName evidence="13">Nucleoside-triphosphate pyrophosphatase</fullName>
        <shortName evidence="13">NTPase</shortName>
    </alternativeName>
    <alternativeName>
        <fullName evidence="13">XTP/dITP diphosphatase</fullName>
    </alternativeName>
</protein>
<organism evidence="14 15">
    <name type="scientific">Cryptosporidium muris (strain RN66)</name>
    <dbReference type="NCBI Taxonomy" id="441375"/>
    <lineage>
        <taxon>Eukaryota</taxon>
        <taxon>Sar</taxon>
        <taxon>Alveolata</taxon>
        <taxon>Apicomplexa</taxon>
        <taxon>Conoidasida</taxon>
        <taxon>Coccidia</taxon>
        <taxon>Eucoccidiorida</taxon>
        <taxon>Eimeriorina</taxon>
        <taxon>Cryptosporidiidae</taxon>
        <taxon>Cryptosporidium</taxon>
    </lineage>
</organism>
<dbReference type="eggNOG" id="KOG3222">
    <property type="taxonomic scope" value="Eukaryota"/>
</dbReference>
<keyword evidence="4 13" id="KW-0479">Metal-binding</keyword>
<dbReference type="OrthoDB" id="6288734at2759"/>
<evidence type="ECO:0000256" key="6">
    <source>
        <dbReference type="ARBA" id="ARBA00022801"/>
    </source>
</evidence>
<dbReference type="Pfam" id="PF01725">
    <property type="entry name" value="Ham1p_like"/>
    <property type="match status" value="1"/>
</dbReference>
<gene>
    <name evidence="14" type="ORF">CMU_001950</name>
</gene>
<dbReference type="PANTHER" id="PTHR11067:SF9">
    <property type="entry name" value="INOSINE TRIPHOSPHATE PYROPHOSPHATASE"/>
    <property type="match status" value="1"/>
</dbReference>
<evidence type="ECO:0000256" key="4">
    <source>
        <dbReference type="ARBA" id="ARBA00022723"/>
    </source>
</evidence>
<dbReference type="GO" id="GO:0000166">
    <property type="term" value="F:nucleotide binding"/>
    <property type="evidence" value="ECO:0007669"/>
    <property type="project" value="UniProtKB-KW"/>
</dbReference>
<dbReference type="HAMAP" id="MF_03148">
    <property type="entry name" value="HAM1_NTPase"/>
    <property type="match status" value="1"/>
</dbReference>
<keyword evidence="13" id="KW-0464">Manganese</keyword>
<dbReference type="GO" id="GO:0005737">
    <property type="term" value="C:cytoplasm"/>
    <property type="evidence" value="ECO:0007669"/>
    <property type="project" value="UniProtKB-SubCell"/>
</dbReference>
<evidence type="ECO:0000313" key="15">
    <source>
        <dbReference type="Proteomes" id="UP000001460"/>
    </source>
</evidence>
<feature type="binding site" evidence="13">
    <location>
        <position position="35"/>
    </location>
    <ligand>
        <name>Mg(2+)</name>
        <dbReference type="ChEBI" id="CHEBI:18420"/>
    </ligand>
</feature>
<keyword evidence="3 13" id="KW-0963">Cytoplasm</keyword>
<comment type="function">
    <text evidence="13">Pyrophosphatase that hydrolyzes non-canonical purine nucleotides such as inosine triphosphate (ITP), deoxyinosine triphosphate (dITP) or xanthosine 5'-triphosphate (XTP) to their respective monophosphate derivatives. The enzyme does not distinguish between the deoxy- and ribose forms. Probably excludes non-canonical purines from RNA and DNA precursor pools, thus preventing their incorporation into RNA and DNA and avoiding chromosomal lesions.</text>
</comment>
<keyword evidence="15" id="KW-1185">Reference proteome</keyword>
<dbReference type="CDD" id="cd00515">
    <property type="entry name" value="HAM1"/>
    <property type="match status" value="1"/>
</dbReference>
<dbReference type="SUPFAM" id="SSF52972">
    <property type="entry name" value="ITPase-like"/>
    <property type="match status" value="1"/>
</dbReference>
<dbReference type="Proteomes" id="UP000001460">
    <property type="component" value="Unassembled WGS sequence"/>
</dbReference>
<feature type="binding site" evidence="13">
    <location>
        <begin position="63"/>
        <end position="64"/>
    </location>
    <ligand>
        <name>ITP</name>
        <dbReference type="ChEBI" id="CHEBI:61402"/>
    </ligand>
</feature>
<name>B6AGI3_CRYMR</name>
<sequence length="185" mass="21279">MDKFPLLGNKNKVKELIDIIGNYYTIKIIDIDLPEYQGERHFITLNKCKDAYNKLKCPIIVEDTSLCFNAYNGLPGPYIKWFLKAIGNIGLVNMLKPYNDKSAYAVTQIAYFDGNNMDEPILFEGIVEGEIVTPRGNTTFGWDCIFQPTGYNLTYSEMEPKLKNSISQRFKCLEKLKEYLEKGYP</sequence>
<keyword evidence="5 13" id="KW-0547">Nucleotide-binding</keyword>
<comment type="catalytic activity">
    <reaction evidence="11">
        <text>dITP + H2O = dIMP + diphosphate + H(+)</text>
        <dbReference type="Rhea" id="RHEA:28342"/>
        <dbReference type="ChEBI" id="CHEBI:15377"/>
        <dbReference type="ChEBI" id="CHEBI:15378"/>
        <dbReference type="ChEBI" id="CHEBI:33019"/>
        <dbReference type="ChEBI" id="CHEBI:61194"/>
        <dbReference type="ChEBI" id="CHEBI:61382"/>
        <dbReference type="EC" id="3.6.1.66"/>
    </reaction>
    <physiologicalReaction direction="left-to-right" evidence="11">
        <dbReference type="Rhea" id="RHEA:28343"/>
    </physiologicalReaction>
</comment>
<comment type="subcellular location">
    <subcellularLocation>
        <location evidence="1 13">Cytoplasm</location>
    </subcellularLocation>
</comment>
<dbReference type="GO" id="GO:0036222">
    <property type="term" value="F:XTP diphosphatase activity"/>
    <property type="evidence" value="ECO:0007669"/>
    <property type="project" value="UniProtKB-UniRule"/>
</dbReference>
<evidence type="ECO:0000256" key="13">
    <source>
        <dbReference type="HAMAP-Rule" id="MF_03148"/>
    </source>
</evidence>
<dbReference type="InterPro" id="IPR002637">
    <property type="entry name" value="RdgB/HAM1"/>
</dbReference>